<dbReference type="InterPro" id="IPR004511">
    <property type="entry name" value="PAPS/APS_Rdtase"/>
</dbReference>
<dbReference type="CDD" id="cd23945">
    <property type="entry name" value="PAPS_reductase"/>
    <property type="match status" value="1"/>
</dbReference>
<keyword evidence="4" id="KW-0408">Iron</keyword>
<accession>A0A7D4B3F4</accession>
<feature type="binding site" evidence="4">
    <location>
        <position position="212"/>
    </location>
    <ligand>
        <name>[4Fe-4S] cluster</name>
        <dbReference type="ChEBI" id="CHEBI:49883"/>
    </ligand>
</feature>
<keyword evidence="4" id="KW-0411">Iron-sulfur</keyword>
<dbReference type="Proteomes" id="UP000503088">
    <property type="component" value="Chromosome"/>
</dbReference>
<evidence type="ECO:0000259" key="5">
    <source>
        <dbReference type="Pfam" id="PF01507"/>
    </source>
</evidence>
<reference evidence="6 7" key="1">
    <citation type="submission" date="2020-01" db="EMBL/GenBank/DDBJ databases">
        <authorList>
            <person name="Gulvik C.A."/>
            <person name="Batra D.G."/>
        </authorList>
    </citation>
    <scope>NUCLEOTIDE SEQUENCE [LARGE SCALE GENOMIC DNA]</scope>
    <source>
        <strain evidence="6 7">W9323</strain>
    </source>
</reference>
<keyword evidence="7" id="KW-1185">Reference proteome</keyword>
<organism evidence="6 7">
    <name type="scientific">Kroppenstedtia pulmonis</name>
    <dbReference type="NCBI Taxonomy" id="1380685"/>
    <lineage>
        <taxon>Bacteria</taxon>
        <taxon>Bacillati</taxon>
        <taxon>Bacillota</taxon>
        <taxon>Bacilli</taxon>
        <taxon>Bacillales</taxon>
        <taxon>Thermoactinomycetaceae</taxon>
        <taxon>Kroppenstedtia</taxon>
    </lineage>
</organism>
<feature type="binding site" evidence="4">
    <location>
        <position position="215"/>
    </location>
    <ligand>
        <name>[4Fe-4S] cluster</name>
        <dbReference type="ChEBI" id="CHEBI:49883"/>
    </ligand>
</feature>
<comment type="similarity">
    <text evidence="1 4">Belongs to the PAPS reductase family. CysH subfamily.</text>
</comment>
<dbReference type="GO" id="GO:0070814">
    <property type="term" value="P:hydrogen sulfide biosynthetic process"/>
    <property type="evidence" value="ECO:0007669"/>
    <property type="project" value="UniProtKB-UniRule"/>
</dbReference>
<evidence type="ECO:0000256" key="2">
    <source>
        <dbReference type="ARBA" id="ARBA00023002"/>
    </source>
</evidence>
<dbReference type="EMBL" id="CP048104">
    <property type="protein sequence ID" value="QKG85306.1"/>
    <property type="molecule type" value="Genomic_DNA"/>
</dbReference>
<dbReference type="EC" id="1.8.4.10" evidence="4"/>
<dbReference type="RefSeq" id="WP_173223839.1">
    <property type="nucleotide sequence ID" value="NZ_CP048104.1"/>
</dbReference>
<dbReference type="GO" id="GO:0046872">
    <property type="term" value="F:metal ion binding"/>
    <property type="evidence" value="ECO:0007669"/>
    <property type="project" value="UniProtKB-KW"/>
</dbReference>
<dbReference type="Pfam" id="PF01507">
    <property type="entry name" value="PAPS_reduct"/>
    <property type="match status" value="1"/>
</dbReference>
<dbReference type="GO" id="GO:0019379">
    <property type="term" value="P:sulfate assimilation, phosphoadenylyl sulfate reduction by phosphoadenylyl-sulfate reductase (thioredoxin)"/>
    <property type="evidence" value="ECO:0007669"/>
    <property type="project" value="UniProtKB-UniRule"/>
</dbReference>
<dbReference type="AlphaFoldDB" id="A0A7D4B3F4"/>
<protein>
    <recommendedName>
        <fullName evidence="4">Adenosine 5'-phosphosulfate reductase</fullName>
        <shortName evidence="4">APS reductase</shortName>
        <ecNumber evidence="4">1.8.4.10</ecNumber>
    </recommendedName>
    <alternativeName>
        <fullName evidence="4">5'-adenylylsulfate reductase</fullName>
    </alternativeName>
    <alternativeName>
        <fullName evidence="4">Thioredoxin-dependent 5'-adenylylsulfate reductase</fullName>
    </alternativeName>
</protein>
<proteinExistence type="inferred from homology"/>
<dbReference type="HAMAP" id="MF_00063">
    <property type="entry name" value="CysH"/>
    <property type="match status" value="1"/>
</dbReference>
<dbReference type="KEGG" id="kpul:GXN76_13040"/>
<dbReference type="GO" id="GO:0004604">
    <property type="term" value="F:phosphoadenylyl-sulfate reductase (thioredoxin) activity"/>
    <property type="evidence" value="ECO:0007669"/>
    <property type="project" value="UniProtKB-UniRule"/>
</dbReference>
<comment type="subcellular location">
    <subcellularLocation>
        <location evidence="4">Cytoplasm</location>
    </subcellularLocation>
</comment>
<dbReference type="GO" id="GO:0005737">
    <property type="term" value="C:cytoplasm"/>
    <property type="evidence" value="ECO:0007669"/>
    <property type="project" value="UniProtKB-SubCell"/>
</dbReference>
<dbReference type="PANTHER" id="PTHR46509">
    <property type="entry name" value="PHOSPHOADENOSINE PHOSPHOSULFATE REDUCTASE"/>
    <property type="match status" value="1"/>
</dbReference>
<dbReference type="InterPro" id="IPR002500">
    <property type="entry name" value="PAPS_reduct_dom"/>
</dbReference>
<comment type="cofactor">
    <cofactor evidence="4">
        <name>[4Fe-4S] cluster</name>
        <dbReference type="ChEBI" id="CHEBI:49883"/>
    </cofactor>
    <text evidence="4">Binds 1 [4Fe-4S] cluster per subunit.</text>
</comment>
<evidence type="ECO:0000313" key="6">
    <source>
        <dbReference type="EMBL" id="QKG85306.1"/>
    </source>
</evidence>
<feature type="binding site" evidence="4">
    <location>
        <position position="130"/>
    </location>
    <ligand>
        <name>[4Fe-4S] cluster</name>
        <dbReference type="ChEBI" id="CHEBI:49883"/>
    </ligand>
</feature>
<dbReference type="NCBIfam" id="TIGR00434">
    <property type="entry name" value="cysH"/>
    <property type="match status" value="1"/>
</dbReference>
<evidence type="ECO:0000256" key="3">
    <source>
        <dbReference type="ARBA" id="ARBA00024327"/>
    </source>
</evidence>
<dbReference type="GO" id="GO:0043866">
    <property type="term" value="F:adenylyl-sulfate reductase (thioredoxin) activity"/>
    <property type="evidence" value="ECO:0007669"/>
    <property type="project" value="UniProtKB-EC"/>
</dbReference>
<name>A0A7D4B3F4_9BACL</name>
<dbReference type="InterPro" id="IPR014729">
    <property type="entry name" value="Rossmann-like_a/b/a_fold"/>
</dbReference>
<feature type="binding site" evidence="4">
    <location>
        <position position="129"/>
    </location>
    <ligand>
        <name>[4Fe-4S] cluster</name>
        <dbReference type="ChEBI" id="CHEBI:49883"/>
    </ligand>
</feature>
<dbReference type="NCBIfam" id="NF002537">
    <property type="entry name" value="PRK02090.1"/>
    <property type="match status" value="1"/>
</dbReference>
<feature type="domain" description="Phosphoadenosine phosphosulphate reductase" evidence="5">
    <location>
        <begin position="48"/>
        <end position="218"/>
    </location>
</feature>
<dbReference type="Gene3D" id="3.40.50.620">
    <property type="entry name" value="HUPs"/>
    <property type="match status" value="1"/>
</dbReference>
<evidence type="ECO:0000256" key="1">
    <source>
        <dbReference type="ARBA" id="ARBA00009732"/>
    </source>
</evidence>
<gene>
    <name evidence="4" type="primary">cysH</name>
    <name evidence="6" type="ORF">GXN76_13040</name>
</gene>
<evidence type="ECO:0000256" key="4">
    <source>
        <dbReference type="HAMAP-Rule" id="MF_00063"/>
    </source>
</evidence>
<comment type="function">
    <text evidence="4">Catalyzes the formation of sulfite from adenosine 5'-phosphosulfate (APS) using thioredoxin as an electron donor.</text>
</comment>
<comment type="pathway">
    <text evidence="3 4">Sulfur metabolism; hydrogen sulfide biosynthesis; sulfite from sulfate.</text>
</comment>
<keyword evidence="2 4" id="KW-0560">Oxidoreductase</keyword>
<dbReference type="GO" id="GO:0051539">
    <property type="term" value="F:4 iron, 4 sulfur cluster binding"/>
    <property type="evidence" value="ECO:0007669"/>
    <property type="project" value="UniProtKB-UniRule"/>
</dbReference>
<dbReference type="PANTHER" id="PTHR46509:SF1">
    <property type="entry name" value="PHOSPHOADENOSINE PHOSPHOSULFATE REDUCTASE"/>
    <property type="match status" value="1"/>
</dbReference>
<dbReference type="SUPFAM" id="SSF52402">
    <property type="entry name" value="Adenine nucleotide alpha hydrolases-like"/>
    <property type="match status" value="1"/>
</dbReference>
<comment type="catalytic activity">
    <reaction evidence="4">
        <text>[thioredoxin]-disulfide + sulfite + AMP + 2 H(+) = adenosine 5'-phosphosulfate + [thioredoxin]-dithiol</text>
        <dbReference type="Rhea" id="RHEA:21976"/>
        <dbReference type="Rhea" id="RHEA-COMP:10698"/>
        <dbReference type="Rhea" id="RHEA-COMP:10700"/>
        <dbReference type="ChEBI" id="CHEBI:15378"/>
        <dbReference type="ChEBI" id="CHEBI:17359"/>
        <dbReference type="ChEBI" id="CHEBI:29950"/>
        <dbReference type="ChEBI" id="CHEBI:50058"/>
        <dbReference type="ChEBI" id="CHEBI:58243"/>
        <dbReference type="ChEBI" id="CHEBI:456215"/>
        <dbReference type="EC" id="1.8.4.10"/>
    </reaction>
</comment>
<dbReference type="PIRSF" id="PIRSF000857">
    <property type="entry name" value="PAPS_reductase"/>
    <property type="match status" value="1"/>
</dbReference>
<evidence type="ECO:0000313" key="7">
    <source>
        <dbReference type="Proteomes" id="UP000503088"/>
    </source>
</evidence>
<feature type="active site" description="Nucleophile; cysteine thiosulfonate intermediate" evidence="4">
    <location>
        <position position="238"/>
    </location>
</feature>
<keyword evidence="4" id="KW-0963">Cytoplasm</keyword>
<keyword evidence="4" id="KW-0479">Metal-binding</keyword>
<sequence>MLNQSLCNRCSTGCGGNSGKWERKAQELKNAAPEDILKWGKEEFGDRMALACSFGYEDVALVHLVHQVAPDTAIFYLDTDLLFPETYRTRDRLVERYGVKLIRVTPEMTLKEQTEAYGERLWESDPDRCCRLRKIEPLRKILSIYSAWCTGIRREQSPTRADTQVVEWDHAFGLVKINPFAFWKESQVWNFIRENDIPYNPMHDRQYPSIGCQPCTRPVKPGEDVRAGRWTGHMKTECGLHPVSQSQSM</sequence>